<comment type="caution">
    <text evidence="2">The sequence shown here is derived from an EMBL/GenBank/DDBJ whole genome shotgun (WGS) entry which is preliminary data.</text>
</comment>
<dbReference type="EMBL" id="BQKY01000015">
    <property type="protein sequence ID" value="GJN93744.1"/>
    <property type="molecule type" value="Genomic_DNA"/>
</dbReference>
<evidence type="ECO:0000313" key="2">
    <source>
        <dbReference type="EMBL" id="GJN93744.1"/>
    </source>
</evidence>
<dbReference type="Proteomes" id="UP001342314">
    <property type="component" value="Unassembled WGS sequence"/>
</dbReference>
<reference evidence="2 3" key="1">
    <citation type="submission" date="2021-12" db="EMBL/GenBank/DDBJ databases">
        <title>High titer production of polyol ester of fatty acids by Rhodotorula paludigena BS15 towards product separation-free biomass refinery.</title>
        <authorList>
            <person name="Mano J."/>
            <person name="Ono H."/>
            <person name="Tanaka T."/>
            <person name="Naito K."/>
            <person name="Sushida H."/>
            <person name="Ike M."/>
            <person name="Tokuyasu K."/>
            <person name="Kitaoka M."/>
        </authorList>
    </citation>
    <scope>NUCLEOTIDE SEQUENCE [LARGE SCALE GENOMIC DNA]</scope>
    <source>
        <strain evidence="2 3">BS15</strain>
    </source>
</reference>
<name>A0AAV5GTA0_9BASI</name>
<feature type="region of interest" description="Disordered" evidence="1">
    <location>
        <begin position="158"/>
        <end position="198"/>
    </location>
</feature>
<organism evidence="2 3">
    <name type="scientific">Rhodotorula paludigena</name>
    <dbReference type="NCBI Taxonomy" id="86838"/>
    <lineage>
        <taxon>Eukaryota</taxon>
        <taxon>Fungi</taxon>
        <taxon>Dikarya</taxon>
        <taxon>Basidiomycota</taxon>
        <taxon>Pucciniomycotina</taxon>
        <taxon>Microbotryomycetes</taxon>
        <taxon>Sporidiobolales</taxon>
        <taxon>Sporidiobolaceae</taxon>
        <taxon>Rhodotorula</taxon>
    </lineage>
</organism>
<protein>
    <submittedName>
        <fullName evidence="2">Uncharacterized protein</fullName>
    </submittedName>
</protein>
<gene>
    <name evidence="2" type="ORF">Rhopal_006801-T1</name>
</gene>
<evidence type="ECO:0000313" key="3">
    <source>
        <dbReference type="Proteomes" id="UP001342314"/>
    </source>
</evidence>
<dbReference type="AlphaFoldDB" id="A0AAV5GTA0"/>
<keyword evidence="3" id="KW-1185">Reference proteome</keyword>
<evidence type="ECO:0000256" key="1">
    <source>
        <dbReference type="SAM" id="MobiDB-lite"/>
    </source>
</evidence>
<accession>A0AAV5GTA0</accession>
<feature type="compositionally biased region" description="Pro residues" evidence="1">
    <location>
        <begin position="111"/>
        <end position="123"/>
    </location>
</feature>
<sequence>METERHYQLLENEPLEGRQRITIKQERDGRVVWTKTRELEDDEIVSTVYDSMRTPRWTFHRPIRGWYLILQRASPDGSRSQSYIDLNPRKRSTSSAAGAPLELEFRVRTPPRAPPSPHAPPAHPAYAGTDSPAVRVEMSPTVEPFLASSAMSPSLSAASAASQTSATEPLAGARHCGPSSSPTHRRSRSSFAREGARTSWEETTFTLRSGWPAAYERARLGRSGGSAVLNRLKGWIVEPPRRFCCVRQAESRAGSGEEEVVLAFEEGSSGFFNPRLSGTLSLAEAQIDESGLEPSFWVALACAYIDALEEQDGWEAAKDGN</sequence>
<feature type="region of interest" description="Disordered" evidence="1">
    <location>
        <begin position="77"/>
        <end position="129"/>
    </location>
</feature>
<proteinExistence type="predicted"/>